<dbReference type="PANTHER" id="PTHR22617">
    <property type="entry name" value="CHEMOTAXIS SENSOR HISTIDINE KINASE-RELATED"/>
    <property type="match status" value="1"/>
</dbReference>
<evidence type="ECO:0000256" key="2">
    <source>
        <dbReference type="ARBA" id="ARBA00021483"/>
    </source>
</evidence>
<dbReference type="Pfam" id="PF01584">
    <property type="entry name" value="CheW"/>
    <property type="match status" value="1"/>
</dbReference>
<dbReference type="InterPro" id="IPR039315">
    <property type="entry name" value="CheW"/>
</dbReference>
<dbReference type="Gene3D" id="2.40.50.180">
    <property type="entry name" value="CheA-289, Domain 4"/>
    <property type="match status" value="1"/>
</dbReference>
<keyword evidence="7" id="KW-1185">Reference proteome</keyword>
<organism evidence="6 7">
    <name type="scientific">Oceanotoga teriensis</name>
    <dbReference type="NCBI Taxonomy" id="515440"/>
    <lineage>
        <taxon>Bacteria</taxon>
        <taxon>Thermotogati</taxon>
        <taxon>Thermotogota</taxon>
        <taxon>Thermotogae</taxon>
        <taxon>Petrotogales</taxon>
        <taxon>Petrotogaceae</taxon>
        <taxon>Oceanotoga</taxon>
    </lineage>
</organism>
<dbReference type="CDD" id="cd00732">
    <property type="entry name" value="CheW"/>
    <property type="match status" value="1"/>
</dbReference>
<dbReference type="GO" id="GO:0006935">
    <property type="term" value="P:chemotaxis"/>
    <property type="evidence" value="ECO:0007669"/>
    <property type="project" value="UniProtKB-KW"/>
</dbReference>
<name>A0AA45HIC3_9BACT</name>
<dbReference type="GO" id="GO:0007165">
    <property type="term" value="P:signal transduction"/>
    <property type="evidence" value="ECO:0007669"/>
    <property type="project" value="InterPro"/>
</dbReference>
<dbReference type="SMART" id="SM00260">
    <property type="entry name" value="CheW"/>
    <property type="match status" value="1"/>
</dbReference>
<feature type="domain" description="CheW-like" evidence="5">
    <location>
        <begin position="5"/>
        <end position="149"/>
    </location>
</feature>
<keyword evidence="3" id="KW-0963">Cytoplasm</keyword>
<dbReference type="Proteomes" id="UP000245921">
    <property type="component" value="Unassembled WGS sequence"/>
</dbReference>
<evidence type="ECO:0000256" key="3">
    <source>
        <dbReference type="ARBA" id="ARBA00022490"/>
    </source>
</evidence>
<evidence type="ECO:0000256" key="4">
    <source>
        <dbReference type="ARBA" id="ARBA00022500"/>
    </source>
</evidence>
<dbReference type="RefSeq" id="WP_206050570.1">
    <property type="nucleotide sequence ID" value="NZ_QGGI01000011.1"/>
</dbReference>
<dbReference type="InterPro" id="IPR036061">
    <property type="entry name" value="CheW-like_dom_sf"/>
</dbReference>
<reference evidence="6 7" key="1">
    <citation type="submission" date="2018-05" db="EMBL/GenBank/DDBJ databases">
        <title>Genomic Encyclopedia of Type Strains, Phase IV (KMG-IV): sequencing the most valuable type-strain genomes for metagenomic binning, comparative biology and taxonomic classification.</title>
        <authorList>
            <person name="Goeker M."/>
        </authorList>
    </citation>
    <scope>NUCLEOTIDE SEQUENCE [LARGE SCALE GENOMIC DNA]</scope>
    <source>
        <strain evidence="6 7">DSM 24906</strain>
    </source>
</reference>
<dbReference type="GO" id="GO:0005829">
    <property type="term" value="C:cytosol"/>
    <property type="evidence" value="ECO:0007669"/>
    <property type="project" value="TreeGrafter"/>
</dbReference>
<evidence type="ECO:0000256" key="1">
    <source>
        <dbReference type="ARBA" id="ARBA00004496"/>
    </source>
</evidence>
<dbReference type="AlphaFoldDB" id="A0AA45HIC3"/>
<dbReference type="PROSITE" id="PS50851">
    <property type="entry name" value="CHEW"/>
    <property type="match status" value="1"/>
</dbReference>
<dbReference type="PANTHER" id="PTHR22617:SF41">
    <property type="entry name" value="CHEMOTAXIS SIGNAL TRANSDUCTION SYSTEM ADAPTOR PROTEIN CHEW"/>
    <property type="match status" value="1"/>
</dbReference>
<evidence type="ECO:0000313" key="6">
    <source>
        <dbReference type="EMBL" id="PWJ91283.1"/>
    </source>
</evidence>
<evidence type="ECO:0000259" key="5">
    <source>
        <dbReference type="PROSITE" id="PS50851"/>
    </source>
</evidence>
<comment type="caution">
    <text evidence="6">The sequence shown here is derived from an EMBL/GenBank/DDBJ whole genome shotgun (WGS) entry which is preliminary data.</text>
</comment>
<protein>
    <recommendedName>
        <fullName evidence="2">Chemotaxis protein CheW</fullName>
    </recommendedName>
</protein>
<evidence type="ECO:0000313" key="7">
    <source>
        <dbReference type="Proteomes" id="UP000245921"/>
    </source>
</evidence>
<sequence>MSDIDLKKLTFKLDEEIFGISVCSVKTIIGMMNITRVPRTPNYVKGIINLRGKVIPVVDLRIKFEMKEKTYTERTCIIVVEIFNGDNQKLMGLIVDDVSEVITLTEESIESPPEYGLKIQDEFLIGMAKYKEKVIMLIDINKVLSVDEKNLIKDLGREE</sequence>
<dbReference type="InterPro" id="IPR002545">
    <property type="entry name" value="CheW-lke_dom"/>
</dbReference>
<comment type="subcellular location">
    <subcellularLocation>
        <location evidence="1">Cytoplasm</location>
    </subcellularLocation>
</comment>
<dbReference type="EMBL" id="QGGI01000011">
    <property type="protein sequence ID" value="PWJ91283.1"/>
    <property type="molecule type" value="Genomic_DNA"/>
</dbReference>
<keyword evidence="4" id="KW-0145">Chemotaxis</keyword>
<dbReference type="SUPFAM" id="SSF50341">
    <property type="entry name" value="CheW-like"/>
    <property type="match status" value="1"/>
</dbReference>
<dbReference type="FunFam" id="2.40.50.180:FF:000002">
    <property type="entry name" value="Chemotaxis protein CheW"/>
    <property type="match status" value="1"/>
</dbReference>
<gene>
    <name evidence="6" type="ORF">C7380_11191</name>
</gene>
<dbReference type="Gene3D" id="2.30.30.40">
    <property type="entry name" value="SH3 Domains"/>
    <property type="match status" value="1"/>
</dbReference>
<proteinExistence type="predicted"/>
<accession>A0AA45HIC3</accession>